<keyword evidence="9" id="KW-0482">Metalloprotease</keyword>
<dbReference type="RefSeq" id="WP_212774219.1">
    <property type="nucleotide sequence ID" value="NZ_AP024601.1"/>
</dbReference>
<gene>
    <name evidence="10" type="ORF">JIR001_06980</name>
</gene>
<evidence type="ECO:0000256" key="4">
    <source>
        <dbReference type="ARBA" id="ARBA00008236"/>
    </source>
</evidence>
<dbReference type="SUPFAM" id="SSF144052">
    <property type="entry name" value="Thermophilic metalloprotease-like"/>
    <property type="match status" value="1"/>
</dbReference>
<evidence type="ECO:0000313" key="11">
    <source>
        <dbReference type="Proteomes" id="UP000677436"/>
    </source>
</evidence>
<evidence type="ECO:0000256" key="3">
    <source>
        <dbReference type="ARBA" id="ARBA00001947"/>
    </source>
</evidence>
<keyword evidence="7" id="KW-0479">Metal-binding</keyword>
<proteinExistence type="inferred from homology"/>
<dbReference type="Pfam" id="PF02073">
    <property type="entry name" value="Peptidase_M29"/>
    <property type="match status" value="1"/>
</dbReference>
<evidence type="ECO:0000313" key="10">
    <source>
        <dbReference type="EMBL" id="BCU80915.1"/>
    </source>
</evidence>
<comment type="cofactor">
    <cofactor evidence="3">
        <name>Zn(2+)</name>
        <dbReference type="ChEBI" id="CHEBI:29105"/>
    </cofactor>
</comment>
<keyword evidence="6" id="KW-0645">Protease</keyword>
<protein>
    <submittedName>
        <fullName evidence="10">Aminopeptidase</fullName>
    </submittedName>
</protein>
<evidence type="ECO:0000256" key="2">
    <source>
        <dbReference type="ARBA" id="ARBA00001946"/>
    </source>
</evidence>
<dbReference type="Gene3D" id="3.40.1830.10">
    <property type="entry name" value="Thermophilic metalloprotease (M29)"/>
    <property type="match status" value="1"/>
</dbReference>
<accession>A0A8D5UD54</accession>
<sequence length="356" mass="40572">MGDPRIRQMAQVLIDHSIRVQRDEQVLIQSTPLAMPLVEELYRLILERGGHPVPFFTTERLQRIFYEAAPDEKLDTLPGIIREAYLQADALISIDAPENRRELMQIDPKRLQRHRKAKAPLLDRYMRNEAKWVVSLFPTPSLAQDADMPLSQYEDFVFGAINLDWTRMKATMETAKALFDKAREVRIEAPGTNLVIGLEDRHGVIDGGENNMPGGEFFYAPVEHQTEGTITFEWPQVYNGREVSGIRLMFREGKVTEATAEKGEDFLHEVLETDEGARYLGELGIGCNTGITRYTKNTLFDEKIGGTIHLAIGQAYEECGGKNRSTVHWDMVKDLREGGRIYLDGRLVQENGEWCF</sequence>
<dbReference type="KEGG" id="pabs:JIR001_06980"/>
<comment type="cofactor">
    <cofactor evidence="1">
        <name>Co(2+)</name>
        <dbReference type="ChEBI" id="CHEBI:48828"/>
    </cofactor>
</comment>
<evidence type="ECO:0000256" key="8">
    <source>
        <dbReference type="ARBA" id="ARBA00022801"/>
    </source>
</evidence>
<dbReference type="PANTHER" id="PTHR34448">
    <property type="entry name" value="AMINOPEPTIDASE"/>
    <property type="match status" value="1"/>
</dbReference>
<name>A0A8D5UD54_9BACL</name>
<evidence type="ECO:0000256" key="1">
    <source>
        <dbReference type="ARBA" id="ARBA00001941"/>
    </source>
</evidence>
<dbReference type="InterPro" id="IPR035097">
    <property type="entry name" value="M29_N-terminal"/>
</dbReference>
<dbReference type="InterPro" id="IPR052170">
    <property type="entry name" value="M29_Exopeptidase"/>
</dbReference>
<comment type="cofactor">
    <cofactor evidence="2">
        <name>Mg(2+)</name>
        <dbReference type="ChEBI" id="CHEBI:18420"/>
    </cofactor>
</comment>
<dbReference type="GO" id="GO:0008237">
    <property type="term" value="F:metallopeptidase activity"/>
    <property type="evidence" value="ECO:0007669"/>
    <property type="project" value="UniProtKB-KW"/>
</dbReference>
<organism evidence="10 11">
    <name type="scientific">Polycladomyces abyssicola</name>
    <dbReference type="NCBI Taxonomy" id="1125966"/>
    <lineage>
        <taxon>Bacteria</taxon>
        <taxon>Bacillati</taxon>
        <taxon>Bacillota</taxon>
        <taxon>Bacilli</taxon>
        <taxon>Bacillales</taxon>
        <taxon>Thermoactinomycetaceae</taxon>
        <taxon>Polycladomyces</taxon>
    </lineage>
</organism>
<dbReference type="EMBL" id="AP024601">
    <property type="protein sequence ID" value="BCU80915.1"/>
    <property type="molecule type" value="Genomic_DNA"/>
</dbReference>
<dbReference type="GO" id="GO:0004177">
    <property type="term" value="F:aminopeptidase activity"/>
    <property type="evidence" value="ECO:0007669"/>
    <property type="project" value="UniProtKB-KW"/>
</dbReference>
<keyword evidence="8" id="KW-0378">Hydrolase</keyword>
<evidence type="ECO:0000256" key="6">
    <source>
        <dbReference type="ARBA" id="ARBA00022670"/>
    </source>
</evidence>
<evidence type="ECO:0000256" key="7">
    <source>
        <dbReference type="ARBA" id="ARBA00022723"/>
    </source>
</evidence>
<dbReference type="GO" id="GO:0006508">
    <property type="term" value="P:proteolysis"/>
    <property type="evidence" value="ECO:0007669"/>
    <property type="project" value="UniProtKB-KW"/>
</dbReference>
<dbReference type="AlphaFoldDB" id="A0A8D5UD54"/>
<comment type="similarity">
    <text evidence="4">Belongs to the peptidase M29 family.</text>
</comment>
<dbReference type="GO" id="GO:0046872">
    <property type="term" value="F:metal ion binding"/>
    <property type="evidence" value="ECO:0007669"/>
    <property type="project" value="UniProtKB-KW"/>
</dbReference>
<reference evidence="10" key="1">
    <citation type="journal article" date="2013" name="Int. J. Syst. Evol. Microbiol.">
        <title>Polycladomyces abyssicola gen. nov., sp. nov., a thermophilic filamentous bacterium isolated from hemipelagic sediment.</title>
        <authorList>
            <person name="Tsubouchi T."/>
            <person name="Shimane Y."/>
            <person name="Mori K."/>
            <person name="Usui K."/>
            <person name="Hiraki T."/>
            <person name="Tame A."/>
            <person name="Uematsu K."/>
            <person name="Maruyama T."/>
            <person name="Hatada Y."/>
        </authorList>
    </citation>
    <scope>NUCLEOTIDE SEQUENCE</scope>
    <source>
        <strain evidence="10">JIR-001</strain>
    </source>
</reference>
<reference evidence="10" key="2">
    <citation type="journal article" date="2021" name="Microbiol. Resour. Announc.">
        <title>Complete Genome Sequence of Polycladomyces abyssicola JIR-001T, Isolated from Hemipelagic Sediment in Deep Seawater.</title>
        <authorList>
            <person name="Tsubouchi T."/>
            <person name="Kaneko Y."/>
        </authorList>
    </citation>
    <scope>NUCLEOTIDE SEQUENCE</scope>
    <source>
        <strain evidence="10">JIR-001</strain>
    </source>
</reference>
<evidence type="ECO:0000256" key="5">
    <source>
        <dbReference type="ARBA" id="ARBA00022438"/>
    </source>
</evidence>
<dbReference type="PANTHER" id="PTHR34448:SF1">
    <property type="entry name" value="BLL6088 PROTEIN"/>
    <property type="match status" value="1"/>
</dbReference>
<dbReference type="Proteomes" id="UP000677436">
    <property type="component" value="Chromosome"/>
</dbReference>
<keyword evidence="5 10" id="KW-0031">Aminopeptidase</keyword>
<keyword evidence="11" id="KW-1185">Reference proteome</keyword>
<dbReference type="InterPro" id="IPR000787">
    <property type="entry name" value="Peptidase_M29"/>
</dbReference>
<evidence type="ECO:0000256" key="9">
    <source>
        <dbReference type="ARBA" id="ARBA00023049"/>
    </source>
</evidence>